<evidence type="ECO:0000256" key="4">
    <source>
        <dbReference type="ARBA" id="ARBA00023136"/>
    </source>
</evidence>
<feature type="transmembrane region" description="Helical" evidence="5">
    <location>
        <begin position="200"/>
        <end position="219"/>
    </location>
</feature>
<keyword evidence="3 5" id="KW-1133">Transmembrane helix</keyword>
<dbReference type="GO" id="GO:0016020">
    <property type="term" value="C:membrane"/>
    <property type="evidence" value="ECO:0007669"/>
    <property type="project" value="UniProtKB-SubCell"/>
</dbReference>
<gene>
    <name evidence="7" type="ORF">BW34_00172</name>
</gene>
<evidence type="ECO:0000256" key="5">
    <source>
        <dbReference type="SAM" id="Phobius"/>
    </source>
</evidence>
<dbReference type="PATRIC" id="fig|273677.3.peg.168"/>
<sequence>MPDTLRYGPHSAFVELATASAKDLCRDRRGAFSILFTFVFFFLLIIGLNFVINVGGRVAPVVVIDSSVAQGAEMADELDSAGIIVVEDGKDAAANVAIAPAKGGVAVLLDADANPEWLAVAAAVERTGTAYTVTDTDGEVWIDLLRANLAALSCIGLLAITFIGTSVPLTRMRENGTLRLLGTTPASKFTFIAALTPSRVVFALFVIVTIHATSVILGYSQFWQLLRLLVTMFLGVAMFFALAYLLASRTRRAKTVNNVAAVLPVMAIFASGSVLPPQLIPEPVAWVFNCLPTTWYMRAAAADLAGDAASEGLLFLYWGLMLATTVVAAVLAARLFIWDDRER</sequence>
<dbReference type="Proteomes" id="UP000024001">
    <property type="component" value="Unassembled WGS sequence"/>
</dbReference>
<dbReference type="PANTHER" id="PTHR43027">
    <property type="entry name" value="DOXORUBICIN RESISTANCE ABC TRANSPORTER PERMEASE PROTEIN DRRC-RELATED"/>
    <property type="match status" value="1"/>
</dbReference>
<dbReference type="PANTHER" id="PTHR43027:SF1">
    <property type="entry name" value="DOXORUBICIN RESISTANCE ABC TRANSPORTER PERMEASE PROTEIN DRRC-RELATED"/>
    <property type="match status" value="1"/>
</dbReference>
<dbReference type="EMBL" id="JFYO01000001">
    <property type="protein sequence ID" value="EZP29558.1"/>
    <property type="molecule type" value="Genomic_DNA"/>
</dbReference>
<dbReference type="InterPro" id="IPR013525">
    <property type="entry name" value="ABC2_TM"/>
</dbReference>
<feature type="domain" description="ABC-2 type transporter transmembrane" evidence="6">
    <location>
        <begin position="155"/>
        <end position="333"/>
    </location>
</feature>
<feature type="transmembrane region" description="Helical" evidence="5">
    <location>
        <begin position="259"/>
        <end position="279"/>
    </location>
</feature>
<evidence type="ECO:0000256" key="3">
    <source>
        <dbReference type="ARBA" id="ARBA00022989"/>
    </source>
</evidence>
<name>A0A031FY92_9MICO</name>
<evidence type="ECO:0000259" key="6">
    <source>
        <dbReference type="Pfam" id="PF12698"/>
    </source>
</evidence>
<feature type="transmembrane region" description="Helical" evidence="5">
    <location>
        <begin position="149"/>
        <end position="169"/>
    </location>
</feature>
<evidence type="ECO:0000313" key="8">
    <source>
        <dbReference type="Proteomes" id="UP000024001"/>
    </source>
</evidence>
<keyword evidence="4 5" id="KW-0472">Membrane</keyword>
<dbReference type="eggNOG" id="COG0842">
    <property type="taxonomic scope" value="Bacteria"/>
</dbReference>
<comment type="subcellular location">
    <subcellularLocation>
        <location evidence="1">Membrane</location>
        <topology evidence="1">Multi-pass membrane protein</topology>
    </subcellularLocation>
</comment>
<reference evidence="7 8" key="1">
    <citation type="submission" date="2014-03" db="EMBL/GenBank/DDBJ databases">
        <title>Draft Genome Sequences of 13 Willow Endophytes.</title>
        <authorList>
            <person name="Gan H.Y."/>
            <person name="Gan H.M."/>
            <person name="Savka M.A."/>
            <person name="Hudson A.O."/>
        </authorList>
    </citation>
    <scope>NUCLEOTIDE SEQUENCE [LARGE SCALE GENOMIC DNA]</scope>
    <source>
        <strain evidence="7 8">RIT293</strain>
    </source>
</reference>
<keyword evidence="8" id="KW-1185">Reference proteome</keyword>
<organism evidence="7 8">
    <name type="scientific">Microbacterium oleivorans</name>
    <dbReference type="NCBI Taxonomy" id="273677"/>
    <lineage>
        <taxon>Bacteria</taxon>
        <taxon>Bacillati</taxon>
        <taxon>Actinomycetota</taxon>
        <taxon>Actinomycetes</taxon>
        <taxon>Micrococcales</taxon>
        <taxon>Microbacteriaceae</taxon>
        <taxon>Microbacterium</taxon>
    </lineage>
</organism>
<dbReference type="Pfam" id="PF12698">
    <property type="entry name" value="ABC2_membrane_3"/>
    <property type="match status" value="1"/>
</dbReference>
<evidence type="ECO:0000256" key="1">
    <source>
        <dbReference type="ARBA" id="ARBA00004141"/>
    </source>
</evidence>
<feature type="transmembrane region" description="Helical" evidence="5">
    <location>
        <begin position="225"/>
        <end position="247"/>
    </location>
</feature>
<dbReference type="GO" id="GO:0140359">
    <property type="term" value="F:ABC-type transporter activity"/>
    <property type="evidence" value="ECO:0007669"/>
    <property type="project" value="InterPro"/>
</dbReference>
<protein>
    <submittedName>
        <fullName evidence="7">ABC transporter efflux protein, DrrB family</fullName>
    </submittedName>
</protein>
<keyword evidence="2 5" id="KW-0812">Transmembrane</keyword>
<evidence type="ECO:0000256" key="2">
    <source>
        <dbReference type="ARBA" id="ARBA00022692"/>
    </source>
</evidence>
<proteinExistence type="predicted"/>
<accession>A0A031FY92</accession>
<feature type="transmembrane region" description="Helical" evidence="5">
    <location>
        <begin position="31"/>
        <end position="52"/>
    </location>
</feature>
<dbReference type="AlphaFoldDB" id="A0A031FY92"/>
<dbReference type="InterPro" id="IPR052902">
    <property type="entry name" value="ABC-2_transporter"/>
</dbReference>
<feature type="transmembrane region" description="Helical" evidence="5">
    <location>
        <begin position="315"/>
        <end position="337"/>
    </location>
</feature>
<comment type="caution">
    <text evidence="7">The sequence shown here is derived from an EMBL/GenBank/DDBJ whole genome shotgun (WGS) entry which is preliminary data.</text>
</comment>
<evidence type="ECO:0000313" key="7">
    <source>
        <dbReference type="EMBL" id="EZP29558.1"/>
    </source>
</evidence>